<accession>A0ABM1F462</accession>
<evidence type="ECO:0000313" key="2">
    <source>
        <dbReference type="RefSeq" id="XP_014679233.1"/>
    </source>
</evidence>
<evidence type="ECO:0000313" key="1">
    <source>
        <dbReference type="Proteomes" id="UP000695022"/>
    </source>
</evidence>
<protein>
    <submittedName>
        <fullName evidence="2">Uncharacterized protein LOC106819087</fullName>
    </submittedName>
</protein>
<organism evidence="1 2">
    <name type="scientific">Priapulus caudatus</name>
    <name type="common">Priapulid worm</name>
    <dbReference type="NCBI Taxonomy" id="37621"/>
    <lineage>
        <taxon>Eukaryota</taxon>
        <taxon>Metazoa</taxon>
        <taxon>Ecdysozoa</taxon>
        <taxon>Scalidophora</taxon>
        <taxon>Priapulida</taxon>
        <taxon>Priapulimorpha</taxon>
        <taxon>Priapulimorphida</taxon>
        <taxon>Priapulidae</taxon>
        <taxon>Priapulus</taxon>
    </lineage>
</organism>
<dbReference type="Proteomes" id="UP000695022">
    <property type="component" value="Unplaced"/>
</dbReference>
<dbReference type="GeneID" id="106819087"/>
<reference evidence="2" key="1">
    <citation type="submission" date="2025-08" db="UniProtKB">
        <authorList>
            <consortium name="RefSeq"/>
        </authorList>
    </citation>
    <scope>IDENTIFICATION</scope>
</reference>
<dbReference type="RefSeq" id="XP_014679233.1">
    <property type="nucleotide sequence ID" value="XM_014823747.1"/>
</dbReference>
<sequence>MMHLHHHLADQVLKYGNLYVTHSFGMERFIQEIKRICTSRRKVEKAIMNKYQFFNVYGMVRHNGIGHLPEPLRDLAVTEERIENYLQALYSENADNHDEDGSMNASMSYMDFMERAEGAPLRNISALHGRSRAIQADDSLHGKLDEFVQNYVERAGALVEAYEAQRFPATIRGEWEPPCHLRIPHYEDILRGPPREVTEFARAVIPHPDEQRLYKFCSYSLDGHHCGSYVQMEFSEAEHGPAAPNMINVGGEIKYTYIGQIQRFVSMTFIEKTFEVAEVTFHQRPSQDEETRQWLAPLAVTPSILVLVEHLRGTQVWVAQDEYGVWSLAKV</sequence>
<keyword evidence="1" id="KW-1185">Reference proteome</keyword>
<gene>
    <name evidence="2" type="primary">LOC106819087</name>
</gene>
<proteinExistence type="predicted"/>
<name>A0ABM1F462_PRICU</name>